<dbReference type="EMBL" id="WHSC02000019">
    <property type="protein sequence ID" value="MDO6124975.1"/>
    <property type="molecule type" value="Genomic_DNA"/>
</dbReference>
<dbReference type="RefSeq" id="WP_244764104.1">
    <property type="nucleotide sequence ID" value="NZ_JALJCJ010000012.1"/>
</dbReference>
<sequence>MKKRELRRQPKEKKGQKHHYIPQFYLRPWLGDDNRLEEFGRVPPSNQIRSRRRGTESTGYEYDLYTIPGVTEETKQNIERVFMGTVDKTAAAARDELLRGNIPQGELRHAWARFLMSMAMRTPEEMRRFKENFVWYWIKPVAKYQDRYDAIRKPDWPPTLEEYFVSQDPHMVQRQAIVLATDLMQQENVTRHLMGAEWWVFDSSRVQRPFMTSDHPFVMTNGLKRPDGHFAIPIGPRHLFVAFMQKDFGEWFRRMPTGKIVRATNEAVIGQGRKYVYGIDGANIAEVRRLMGKREYMTLLPTMTKKEGDEAKAHISKEIWDAWL</sequence>
<protein>
    <submittedName>
        <fullName evidence="1">DUF4238 domain-containing protein</fullName>
    </submittedName>
</protein>
<proteinExistence type="predicted"/>
<organism evidence="1 2">
    <name type="scientific">Shinella curvata</name>
    <dbReference type="NCBI Taxonomy" id="1817964"/>
    <lineage>
        <taxon>Bacteria</taxon>
        <taxon>Pseudomonadati</taxon>
        <taxon>Pseudomonadota</taxon>
        <taxon>Alphaproteobacteria</taxon>
        <taxon>Hyphomicrobiales</taxon>
        <taxon>Rhizobiaceae</taxon>
        <taxon>Shinella</taxon>
    </lineage>
</organism>
<comment type="caution">
    <text evidence="1">The sequence shown here is derived from an EMBL/GenBank/DDBJ whole genome shotgun (WGS) entry which is preliminary data.</text>
</comment>
<accession>A0ABT8XML6</accession>
<dbReference type="Pfam" id="PF14022">
    <property type="entry name" value="DUF4238"/>
    <property type="match status" value="1"/>
</dbReference>
<evidence type="ECO:0000313" key="2">
    <source>
        <dbReference type="Proteomes" id="UP001177080"/>
    </source>
</evidence>
<reference evidence="1" key="1">
    <citation type="submission" date="2022-04" db="EMBL/GenBank/DDBJ databases">
        <title>Shinella lacus sp. nov., a novel member of the genus Shinella from water.</title>
        <authorList>
            <person name="Deng Y."/>
        </authorList>
    </citation>
    <scope>NUCLEOTIDE SEQUENCE</scope>
    <source>
        <strain evidence="1">JCM 31239</strain>
    </source>
</reference>
<keyword evidence="2" id="KW-1185">Reference proteome</keyword>
<gene>
    <name evidence="1" type="ORF">GB928_027710</name>
</gene>
<evidence type="ECO:0000313" key="1">
    <source>
        <dbReference type="EMBL" id="MDO6124975.1"/>
    </source>
</evidence>
<dbReference type="InterPro" id="IPR025332">
    <property type="entry name" value="DUF4238"/>
</dbReference>
<name>A0ABT8XML6_9HYPH</name>
<dbReference type="Proteomes" id="UP001177080">
    <property type="component" value="Unassembled WGS sequence"/>
</dbReference>